<dbReference type="HOGENOM" id="CLU_1866361_0_0_1"/>
<organism evidence="2 3">
    <name type="scientific">Serendipita vermifera MAFF 305830</name>
    <dbReference type="NCBI Taxonomy" id="933852"/>
    <lineage>
        <taxon>Eukaryota</taxon>
        <taxon>Fungi</taxon>
        <taxon>Dikarya</taxon>
        <taxon>Basidiomycota</taxon>
        <taxon>Agaricomycotina</taxon>
        <taxon>Agaricomycetes</taxon>
        <taxon>Sebacinales</taxon>
        <taxon>Serendipitaceae</taxon>
        <taxon>Serendipita</taxon>
    </lineage>
</organism>
<reference evidence="2 3" key="1">
    <citation type="submission" date="2014-04" db="EMBL/GenBank/DDBJ databases">
        <authorList>
            <consortium name="DOE Joint Genome Institute"/>
            <person name="Kuo A."/>
            <person name="Zuccaro A."/>
            <person name="Kohler A."/>
            <person name="Nagy L.G."/>
            <person name="Floudas D."/>
            <person name="Copeland A."/>
            <person name="Barry K.W."/>
            <person name="Cichocki N."/>
            <person name="Veneault-Fourrey C."/>
            <person name="LaButti K."/>
            <person name="Lindquist E.A."/>
            <person name="Lipzen A."/>
            <person name="Lundell T."/>
            <person name="Morin E."/>
            <person name="Murat C."/>
            <person name="Sun H."/>
            <person name="Tunlid A."/>
            <person name="Henrissat B."/>
            <person name="Grigoriev I.V."/>
            <person name="Hibbett D.S."/>
            <person name="Martin F."/>
            <person name="Nordberg H.P."/>
            <person name="Cantor M.N."/>
            <person name="Hua S.X."/>
        </authorList>
    </citation>
    <scope>NUCLEOTIDE SEQUENCE [LARGE SCALE GENOMIC DNA]</scope>
    <source>
        <strain evidence="2 3">MAFF 305830</strain>
    </source>
</reference>
<name>A0A0C3BKZ8_SERVB</name>
<feature type="compositionally biased region" description="Basic and acidic residues" evidence="1">
    <location>
        <begin position="95"/>
        <end position="104"/>
    </location>
</feature>
<evidence type="ECO:0000313" key="3">
    <source>
        <dbReference type="Proteomes" id="UP000054097"/>
    </source>
</evidence>
<dbReference type="EMBL" id="KN824279">
    <property type="protein sequence ID" value="KIM32734.1"/>
    <property type="molecule type" value="Genomic_DNA"/>
</dbReference>
<reference evidence="3" key="2">
    <citation type="submission" date="2015-01" db="EMBL/GenBank/DDBJ databases">
        <title>Evolutionary Origins and Diversification of the Mycorrhizal Mutualists.</title>
        <authorList>
            <consortium name="DOE Joint Genome Institute"/>
            <consortium name="Mycorrhizal Genomics Consortium"/>
            <person name="Kohler A."/>
            <person name="Kuo A."/>
            <person name="Nagy L.G."/>
            <person name="Floudas D."/>
            <person name="Copeland A."/>
            <person name="Barry K.W."/>
            <person name="Cichocki N."/>
            <person name="Veneault-Fourrey C."/>
            <person name="LaButti K."/>
            <person name="Lindquist E.A."/>
            <person name="Lipzen A."/>
            <person name="Lundell T."/>
            <person name="Morin E."/>
            <person name="Murat C."/>
            <person name="Riley R."/>
            <person name="Ohm R."/>
            <person name="Sun H."/>
            <person name="Tunlid A."/>
            <person name="Henrissat B."/>
            <person name="Grigoriev I.V."/>
            <person name="Hibbett D.S."/>
            <person name="Martin F."/>
        </authorList>
    </citation>
    <scope>NUCLEOTIDE SEQUENCE [LARGE SCALE GENOMIC DNA]</scope>
    <source>
        <strain evidence="3">MAFF 305830</strain>
    </source>
</reference>
<accession>A0A0C3BKZ8</accession>
<feature type="region of interest" description="Disordered" evidence="1">
    <location>
        <begin position="95"/>
        <end position="137"/>
    </location>
</feature>
<gene>
    <name evidence="2" type="ORF">M408DRAFT_326477</name>
</gene>
<sequence length="137" mass="14810">MADTEASDAAGSQGSEIIAETILEETYEAEATDFGQSLPFGQAQGMPLASPTFFGTLPMPAGTTRSAIMEEAFRRAQEASYTAGYWTAIYQMHASQKDEPRVSDAKVGQHGPTEQGDPNQDEDEDEEENEDEGEPVI</sequence>
<dbReference type="AlphaFoldDB" id="A0A0C3BKZ8"/>
<dbReference type="OrthoDB" id="197400at2759"/>
<evidence type="ECO:0000256" key="1">
    <source>
        <dbReference type="SAM" id="MobiDB-lite"/>
    </source>
</evidence>
<protein>
    <submittedName>
        <fullName evidence="2">Uncharacterized protein</fullName>
    </submittedName>
</protein>
<feature type="compositionally biased region" description="Acidic residues" evidence="1">
    <location>
        <begin position="119"/>
        <end position="137"/>
    </location>
</feature>
<dbReference type="Proteomes" id="UP000054097">
    <property type="component" value="Unassembled WGS sequence"/>
</dbReference>
<proteinExistence type="predicted"/>
<evidence type="ECO:0000313" key="2">
    <source>
        <dbReference type="EMBL" id="KIM32734.1"/>
    </source>
</evidence>
<keyword evidence="3" id="KW-1185">Reference proteome</keyword>